<reference evidence="3" key="1">
    <citation type="submission" date="2016-11" db="EMBL/GenBank/DDBJ databases">
        <authorList>
            <person name="Varghese N."/>
            <person name="Submissions S."/>
        </authorList>
    </citation>
    <scope>NUCLEOTIDE SEQUENCE [LARGE SCALE GENOMIC DNA]</scope>
    <source>
        <strain evidence="3">USBA-503</strain>
    </source>
</reference>
<dbReference type="InterPro" id="IPR001633">
    <property type="entry name" value="EAL_dom"/>
</dbReference>
<evidence type="ECO:0000313" key="3">
    <source>
        <dbReference type="Proteomes" id="UP000184016"/>
    </source>
</evidence>
<feature type="domain" description="EAL" evidence="1">
    <location>
        <begin position="3"/>
        <end position="245"/>
    </location>
</feature>
<dbReference type="AlphaFoldDB" id="A0A1M6WL38"/>
<dbReference type="STRING" id="1830138.SAMN05443507_12827"/>
<accession>A0A1M6WL38</accession>
<dbReference type="Proteomes" id="UP000184016">
    <property type="component" value="Unassembled WGS sequence"/>
</dbReference>
<dbReference type="Gene3D" id="3.20.20.450">
    <property type="entry name" value="EAL domain"/>
    <property type="match status" value="1"/>
</dbReference>
<organism evidence="2 3">
    <name type="scientific">Alicyclobacillus tolerans</name>
    <dbReference type="NCBI Taxonomy" id="90970"/>
    <lineage>
        <taxon>Bacteria</taxon>
        <taxon>Bacillati</taxon>
        <taxon>Bacillota</taxon>
        <taxon>Bacilli</taxon>
        <taxon>Bacillales</taxon>
        <taxon>Alicyclobacillaceae</taxon>
        <taxon>Alicyclobacillus</taxon>
    </lineage>
</organism>
<dbReference type="InterPro" id="IPR035919">
    <property type="entry name" value="EAL_sf"/>
</dbReference>
<dbReference type="EMBL" id="FRAF01000028">
    <property type="protein sequence ID" value="SHK94299.1"/>
    <property type="molecule type" value="Genomic_DNA"/>
</dbReference>
<name>A0A1M6WL38_9BACL</name>
<dbReference type="PANTHER" id="PTHR33121">
    <property type="entry name" value="CYCLIC DI-GMP PHOSPHODIESTERASE PDEF"/>
    <property type="match status" value="1"/>
</dbReference>
<protein>
    <submittedName>
        <fullName evidence="2">EAL domain, c-di-GMP-specific phosphodiesterase class I (Or its enzymatically inactive variant)</fullName>
    </submittedName>
</protein>
<dbReference type="PROSITE" id="PS50883">
    <property type="entry name" value="EAL"/>
    <property type="match status" value="1"/>
</dbReference>
<dbReference type="OrthoDB" id="581425at2"/>
<gene>
    <name evidence="2" type="ORF">SAMN05443507_12827</name>
</gene>
<dbReference type="SMART" id="SM00052">
    <property type="entry name" value="EAL"/>
    <property type="match status" value="1"/>
</dbReference>
<dbReference type="GO" id="GO:0071111">
    <property type="term" value="F:cyclic-guanylate-specific phosphodiesterase activity"/>
    <property type="evidence" value="ECO:0007669"/>
    <property type="project" value="InterPro"/>
</dbReference>
<dbReference type="InterPro" id="IPR050706">
    <property type="entry name" value="Cyclic-di-GMP_PDE-like"/>
</dbReference>
<dbReference type="SUPFAM" id="SSF141868">
    <property type="entry name" value="EAL domain-like"/>
    <property type="match status" value="1"/>
</dbReference>
<sequence>MRKWQTQEDFASLIWPRNSLDMAVALTSPSLFPEKRGGFVLALWHQRIVDPVTGGQVGLEILLHHAKEVLEITHSAGTLVETEQYILREAWKRARSSPQLLVFVNVTAETMAAERLPFWPEDSPRNLVLELTESRSFDAEKVERWLFPYREQGLQVALDDFGTGFNQFERCSYLRPDFLKINWMGHEETMRAALSFAKEMLSRVILERVATERQAEWAKRQSVGLVQGYFYHRPEPLSPSVVMIP</sequence>
<dbReference type="PANTHER" id="PTHR33121:SF70">
    <property type="entry name" value="SIGNALING PROTEIN YKOW"/>
    <property type="match status" value="1"/>
</dbReference>
<dbReference type="Pfam" id="PF00563">
    <property type="entry name" value="EAL"/>
    <property type="match status" value="1"/>
</dbReference>
<proteinExistence type="predicted"/>
<dbReference type="CDD" id="cd01948">
    <property type="entry name" value="EAL"/>
    <property type="match status" value="1"/>
</dbReference>
<evidence type="ECO:0000313" key="2">
    <source>
        <dbReference type="EMBL" id="SHK94299.1"/>
    </source>
</evidence>
<keyword evidence="3" id="KW-1185">Reference proteome</keyword>
<evidence type="ECO:0000259" key="1">
    <source>
        <dbReference type="PROSITE" id="PS50883"/>
    </source>
</evidence>